<dbReference type="RefSeq" id="WP_075762183.1">
    <property type="nucleotide sequence ID" value="NZ_MJIL01000045.1"/>
</dbReference>
<protein>
    <recommendedName>
        <fullName evidence="2">AsmA domain-containing protein</fullName>
    </recommendedName>
</protein>
<evidence type="ECO:0000259" key="2">
    <source>
        <dbReference type="Pfam" id="PF05170"/>
    </source>
</evidence>
<sequence>MRLAGKLIATFIVLLLLALTILLTLLHTQYTTAIIRYGINTLSPYAFDARHIHYTITEPWRLTIEQPNFSLGQEPSFHAEQLDLWFTPTELLSPGWAFNSILIAGFRLSPETPLPNLPAIRTNRLALTDFEFVTPELTLKEGQLQLDNWHSQPQSWGSFSGDIQLSATQARWQQVVLKNVLLDGTRSYQNWKMHGFSFDWHQANLSGQAEYQSKADTSTLVLHQLTVSGLQIQDGKQIATLKSQFEQLISPSTSIDIRRLDILDSSIELADYTINSGNLSLHNWHWPASPWQQHDAYLSLGASTVRWKNTVLDDPLAELTFSPQQINIEGMSARLLDGYVQTDGTVTPDTLALNQLTINSIRWFLPEQWLTELTAHSRYFDNISLTSLDIGYAQLTAPHSQLPFQLSGINASGHDLVLKRRGKAGLWQGKLHASAGFASINSITMVEPFIEMNSQAGQWQLTKLLIPFRNGLLEAEATLDLHREGQPWQLALTADSMPASILPKWLRLSLPVSGAMDIGLTASGLAQHATGLAYSLDGELNGELRQLQLDKQTTAQLWQQWSQRNVSASSQHPAEGHSPLTASSLSVTADRGRITVEPVVLKGEDFAATLQGHWDLANPDKQLIQLQATQGCKVLSRDWRGDQQQLSLSPCDGNSI</sequence>
<dbReference type="EMBL" id="MJIL01000045">
    <property type="protein sequence ID" value="OLQ81085.1"/>
    <property type="molecule type" value="Genomic_DNA"/>
</dbReference>
<accession>A0A1Q9H0Q9</accession>
<evidence type="ECO:0000256" key="1">
    <source>
        <dbReference type="SAM" id="MobiDB-lite"/>
    </source>
</evidence>
<name>A0A1Q9H0Q9_9GAMM</name>
<evidence type="ECO:0000313" key="3">
    <source>
        <dbReference type="EMBL" id="OLQ81085.1"/>
    </source>
</evidence>
<gene>
    <name evidence="3" type="ORF">BIT28_05810</name>
</gene>
<keyword evidence="4" id="KW-1185">Reference proteome</keyword>
<proteinExistence type="predicted"/>
<comment type="caution">
    <text evidence="3">The sequence shown here is derived from an EMBL/GenBank/DDBJ whole genome shotgun (WGS) entry which is preliminary data.</text>
</comment>
<dbReference type="STRING" id="1903952.BIT28_05810"/>
<dbReference type="Pfam" id="PF05170">
    <property type="entry name" value="AsmA"/>
    <property type="match status" value="1"/>
</dbReference>
<dbReference type="InterPro" id="IPR007844">
    <property type="entry name" value="AsmA"/>
</dbReference>
<feature type="region of interest" description="Disordered" evidence="1">
    <location>
        <begin position="564"/>
        <end position="583"/>
    </location>
</feature>
<dbReference type="OrthoDB" id="5912765at2"/>
<reference evidence="3 4" key="1">
    <citation type="submission" date="2016-09" db="EMBL/GenBank/DDBJ databases">
        <title>Photobacterium proteolyticum sp. nov. a protease producing bacterium isolated from ocean sediments of Laizhou Bay.</title>
        <authorList>
            <person name="Li Y."/>
        </authorList>
    </citation>
    <scope>NUCLEOTIDE SEQUENCE [LARGE SCALE GENOMIC DNA]</scope>
    <source>
        <strain evidence="3 4">13-12</strain>
    </source>
</reference>
<dbReference type="Proteomes" id="UP000186905">
    <property type="component" value="Unassembled WGS sequence"/>
</dbReference>
<dbReference type="AlphaFoldDB" id="A0A1Q9H0Q9"/>
<evidence type="ECO:0000313" key="4">
    <source>
        <dbReference type="Proteomes" id="UP000186905"/>
    </source>
</evidence>
<organism evidence="3 4">
    <name type="scientific">Photobacterium proteolyticum</name>
    <dbReference type="NCBI Taxonomy" id="1903952"/>
    <lineage>
        <taxon>Bacteria</taxon>
        <taxon>Pseudomonadati</taxon>
        <taxon>Pseudomonadota</taxon>
        <taxon>Gammaproteobacteria</taxon>
        <taxon>Vibrionales</taxon>
        <taxon>Vibrionaceae</taxon>
        <taxon>Photobacterium</taxon>
    </lineage>
</organism>
<feature type="domain" description="AsmA" evidence="2">
    <location>
        <begin position="2"/>
        <end position="595"/>
    </location>
</feature>